<dbReference type="Pfam" id="PF13614">
    <property type="entry name" value="AAA_31"/>
    <property type="match status" value="1"/>
</dbReference>
<keyword evidence="3" id="KW-1185">Reference proteome</keyword>
<dbReference type="RefSeq" id="WP_090132166.1">
    <property type="nucleotide sequence ID" value="NZ_FOLY01000003.1"/>
</dbReference>
<evidence type="ECO:0000259" key="1">
    <source>
        <dbReference type="Pfam" id="PF13614"/>
    </source>
</evidence>
<dbReference type="CDD" id="cd02042">
    <property type="entry name" value="ParAB_family"/>
    <property type="match status" value="1"/>
</dbReference>
<dbReference type="PANTHER" id="PTHR13696">
    <property type="entry name" value="P-LOOP CONTAINING NUCLEOSIDE TRIPHOSPHATE HYDROLASE"/>
    <property type="match status" value="1"/>
</dbReference>
<protein>
    <submittedName>
        <fullName evidence="2">Cellulose biosynthesis protein BcsQ</fullName>
    </submittedName>
</protein>
<name>A0A1I1JAP3_9GAMM</name>
<proteinExistence type="predicted"/>
<dbReference type="STRING" id="402385.SAMN05421848_1356"/>
<reference evidence="3" key="1">
    <citation type="submission" date="2016-10" db="EMBL/GenBank/DDBJ databases">
        <authorList>
            <person name="Varghese N."/>
            <person name="Submissions S."/>
        </authorList>
    </citation>
    <scope>NUCLEOTIDE SEQUENCE [LARGE SCALE GENOMIC DNA]</scope>
    <source>
        <strain evidence="3">DSM 23439</strain>
    </source>
</reference>
<feature type="domain" description="AAA" evidence="1">
    <location>
        <begin position="1"/>
        <end position="162"/>
    </location>
</feature>
<dbReference type="OrthoDB" id="9799330at2"/>
<dbReference type="EMBL" id="FOLY01000003">
    <property type="protein sequence ID" value="SFC43678.1"/>
    <property type="molecule type" value="Genomic_DNA"/>
</dbReference>
<dbReference type="InterPro" id="IPR050678">
    <property type="entry name" value="DNA_Partitioning_ATPase"/>
</dbReference>
<dbReference type="InterPro" id="IPR025669">
    <property type="entry name" value="AAA_dom"/>
</dbReference>
<organism evidence="2 3">
    <name type="scientific">Kushneria avicenniae</name>
    <dbReference type="NCBI Taxonomy" id="402385"/>
    <lineage>
        <taxon>Bacteria</taxon>
        <taxon>Pseudomonadati</taxon>
        <taxon>Pseudomonadota</taxon>
        <taxon>Gammaproteobacteria</taxon>
        <taxon>Oceanospirillales</taxon>
        <taxon>Halomonadaceae</taxon>
        <taxon>Kushneria</taxon>
    </lineage>
</organism>
<dbReference type="AlphaFoldDB" id="A0A1I1JAP3"/>
<sequence length="244" mass="27065">MQMLALYSIKGGVGKTASAVNLAAQASLSGRRVLLWDLDPQAATTFYLRNKPRIRGGGVEKLVKGKATLEKTIRGTELDHLDLLPASPEARDMDMLLEGRKASRLRKMLKPVSNDYDLVILDCPPGLSTLSEQVFSSVDALLVPVVPTTLSMRTLTQLQQHLDGEHITTPLWPFFTLVDRRRNLHQESMTGFHEQWPARLSANIPYASAVEQMGVHQAPLTQFAPRTAAAVAYRNLWEEIAGRL</sequence>
<dbReference type="SUPFAM" id="SSF52540">
    <property type="entry name" value="P-loop containing nucleoside triphosphate hydrolases"/>
    <property type="match status" value="1"/>
</dbReference>
<evidence type="ECO:0000313" key="2">
    <source>
        <dbReference type="EMBL" id="SFC43678.1"/>
    </source>
</evidence>
<dbReference type="PANTHER" id="PTHR13696:SF52">
    <property type="entry name" value="PARA FAMILY PROTEIN CT_582"/>
    <property type="match status" value="1"/>
</dbReference>
<accession>A0A1I1JAP3</accession>
<dbReference type="InterPro" id="IPR027417">
    <property type="entry name" value="P-loop_NTPase"/>
</dbReference>
<dbReference type="Proteomes" id="UP000199046">
    <property type="component" value="Unassembled WGS sequence"/>
</dbReference>
<evidence type="ECO:0000313" key="3">
    <source>
        <dbReference type="Proteomes" id="UP000199046"/>
    </source>
</evidence>
<dbReference type="Gene3D" id="3.40.50.300">
    <property type="entry name" value="P-loop containing nucleotide triphosphate hydrolases"/>
    <property type="match status" value="1"/>
</dbReference>
<gene>
    <name evidence="2" type="ORF">SAMN05421848_1356</name>
</gene>